<dbReference type="PANTHER" id="PTHR31374">
    <property type="entry name" value="AUXIN-INDUCED PROTEIN-LIKE-RELATED"/>
    <property type="match status" value="1"/>
</dbReference>
<dbReference type="GO" id="GO:0009733">
    <property type="term" value="P:response to auxin"/>
    <property type="evidence" value="ECO:0007669"/>
    <property type="project" value="InterPro"/>
</dbReference>
<evidence type="ECO:0000256" key="1">
    <source>
        <dbReference type="ARBA" id="ARBA00006974"/>
    </source>
</evidence>
<protein>
    <submittedName>
        <fullName evidence="2">Indole-3-acetic acid-induced protein ARG7</fullName>
    </submittedName>
</protein>
<accession>A0A2I0V7I2</accession>
<dbReference type="Pfam" id="PF02519">
    <property type="entry name" value="Auxin_inducible"/>
    <property type="match status" value="1"/>
</dbReference>
<keyword evidence="3" id="KW-1185">Reference proteome</keyword>
<dbReference type="EMBL" id="KZ505505">
    <property type="protein sequence ID" value="PKU59361.1"/>
    <property type="molecule type" value="Genomic_DNA"/>
</dbReference>
<evidence type="ECO:0000313" key="2">
    <source>
        <dbReference type="EMBL" id="PKU59361.1"/>
    </source>
</evidence>
<dbReference type="Proteomes" id="UP000233837">
    <property type="component" value="Unassembled WGS sequence"/>
</dbReference>
<evidence type="ECO:0000313" key="3">
    <source>
        <dbReference type="Proteomes" id="UP000233837"/>
    </source>
</evidence>
<dbReference type="InterPro" id="IPR003676">
    <property type="entry name" value="SAUR_fam"/>
</dbReference>
<sequence length="153" mass="17807">MVRVSRWILRDRSRRYRRVERHRSQLLAPAISVLRWVRYLRQRNCVASISGGGDEGFKRLLLAGEESPTPKGYLAVYVGGGEEDKPPQSYLVSVCHFNHPLFVELLREAEEEFGFHHQRGITIPCPAWRFERIQKRIAACCAVARRKRGCRIF</sequence>
<name>A0A2I0V7I2_9ASPA</name>
<dbReference type="PANTHER" id="PTHR31374:SF304">
    <property type="entry name" value="OS04G0537100 PROTEIN"/>
    <property type="match status" value="1"/>
</dbReference>
<reference evidence="2 3" key="1">
    <citation type="journal article" date="2016" name="Sci. Rep.">
        <title>The Dendrobium catenatum Lindl. genome sequence provides insights into polysaccharide synthase, floral development and adaptive evolution.</title>
        <authorList>
            <person name="Zhang G.Q."/>
            <person name="Xu Q."/>
            <person name="Bian C."/>
            <person name="Tsai W.C."/>
            <person name="Yeh C.M."/>
            <person name="Liu K.W."/>
            <person name="Yoshida K."/>
            <person name="Zhang L.S."/>
            <person name="Chang S.B."/>
            <person name="Chen F."/>
            <person name="Shi Y."/>
            <person name="Su Y.Y."/>
            <person name="Zhang Y.Q."/>
            <person name="Chen L.J."/>
            <person name="Yin Y."/>
            <person name="Lin M."/>
            <person name="Huang H."/>
            <person name="Deng H."/>
            <person name="Wang Z.W."/>
            <person name="Zhu S.L."/>
            <person name="Zhao X."/>
            <person name="Deng C."/>
            <person name="Niu S.C."/>
            <person name="Huang J."/>
            <person name="Wang M."/>
            <person name="Liu G.H."/>
            <person name="Yang H.J."/>
            <person name="Xiao X.J."/>
            <person name="Hsiao Y.Y."/>
            <person name="Wu W.L."/>
            <person name="Chen Y.Y."/>
            <person name="Mitsuda N."/>
            <person name="Ohme-Takagi M."/>
            <person name="Luo Y.B."/>
            <person name="Van de Peer Y."/>
            <person name="Liu Z.J."/>
        </authorList>
    </citation>
    <scope>NUCLEOTIDE SEQUENCE [LARGE SCALE GENOMIC DNA]</scope>
    <source>
        <tissue evidence="2">The whole plant</tissue>
    </source>
</reference>
<dbReference type="AlphaFoldDB" id="A0A2I0V7I2"/>
<organism evidence="2 3">
    <name type="scientific">Dendrobium catenatum</name>
    <dbReference type="NCBI Taxonomy" id="906689"/>
    <lineage>
        <taxon>Eukaryota</taxon>
        <taxon>Viridiplantae</taxon>
        <taxon>Streptophyta</taxon>
        <taxon>Embryophyta</taxon>
        <taxon>Tracheophyta</taxon>
        <taxon>Spermatophyta</taxon>
        <taxon>Magnoliopsida</taxon>
        <taxon>Liliopsida</taxon>
        <taxon>Asparagales</taxon>
        <taxon>Orchidaceae</taxon>
        <taxon>Epidendroideae</taxon>
        <taxon>Malaxideae</taxon>
        <taxon>Dendrobiinae</taxon>
        <taxon>Dendrobium</taxon>
    </lineage>
</organism>
<reference evidence="2 3" key="2">
    <citation type="journal article" date="2017" name="Nature">
        <title>The Apostasia genome and the evolution of orchids.</title>
        <authorList>
            <person name="Zhang G.Q."/>
            <person name="Liu K.W."/>
            <person name="Li Z."/>
            <person name="Lohaus R."/>
            <person name="Hsiao Y.Y."/>
            <person name="Niu S.C."/>
            <person name="Wang J.Y."/>
            <person name="Lin Y.C."/>
            <person name="Xu Q."/>
            <person name="Chen L.J."/>
            <person name="Yoshida K."/>
            <person name="Fujiwara S."/>
            <person name="Wang Z.W."/>
            <person name="Zhang Y.Q."/>
            <person name="Mitsuda N."/>
            <person name="Wang M."/>
            <person name="Liu G.H."/>
            <person name="Pecoraro L."/>
            <person name="Huang H.X."/>
            <person name="Xiao X.J."/>
            <person name="Lin M."/>
            <person name="Wu X.Y."/>
            <person name="Wu W.L."/>
            <person name="Chen Y.Y."/>
            <person name="Chang S.B."/>
            <person name="Sakamoto S."/>
            <person name="Ohme-Takagi M."/>
            <person name="Yagi M."/>
            <person name="Zeng S.J."/>
            <person name="Shen C.Y."/>
            <person name="Yeh C.M."/>
            <person name="Luo Y.B."/>
            <person name="Tsai W.C."/>
            <person name="Van de Peer Y."/>
            <person name="Liu Z.J."/>
        </authorList>
    </citation>
    <scope>NUCLEOTIDE SEQUENCE [LARGE SCALE GENOMIC DNA]</scope>
    <source>
        <tissue evidence="2">The whole plant</tissue>
    </source>
</reference>
<gene>
    <name evidence="2" type="primary">ARG7</name>
    <name evidence="2" type="ORF">MA16_Dca029076</name>
</gene>
<proteinExistence type="inferred from homology"/>
<comment type="similarity">
    <text evidence="1">Belongs to the ARG7 family.</text>
</comment>